<reference evidence="1 2" key="1">
    <citation type="submission" date="2017-02" db="EMBL/GenBank/DDBJ databases">
        <title>Draft genome sequence of Moraxella porci CCUG 54912T type strain.</title>
        <authorList>
            <person name="Salva-Serra F."/>
            <person name="Engstrom-Jakobsson H."/>
            <person name="Thorell K."/>
            <person name="Jaen-Luchoro D."/>
            <person name="Gonzales-Siles L."/>
            <person name="Karlsson R."/>
            <person name="Yazdan S."/>
            <person name="Boulund F."/>
            <person name="Johnning A."/>
            <person name="Engstrand L."/>
            <person name="Kristiansson E."/>
            <person name="Moore E."/>
        </authorList>
    </citation>
    <scope>NUCLEOTIDE SEQUENCE [LARGE SCALE GENOMIC DNA]</scope>
    <source>
        <strain evidence="1 2">CCUG 54912</strain>
    </source>
</reference>
<organism evidence="1 2">
    <name type="scientific">Moraxella porci DSM 25326</name>
    <dbReference type="NCBI Taxonomy" id="573983"/>
    <lineage>
        <taxon>Bacteria</taxon>
        <taxon>Pseudomonadati</taxon>
        <taxon>Pseudomonadota</taxon>
        <taxon>Gammaproteobacteria</taxon>
        <taxon>Moraxellales</taxon>
        <taxon>Moraxellaceae</taxon>
        <taxon>Moraxella</taxon>
    </lineage>
</organism>
<evidence type="ECO:0000313" key="1">
    <source>
        <dbReference type="EMBL" id="OOS25419.1"/>
    </source>
</evidence>
<keyword evidence="2" id="KW-1185">Reference proteome</keyword>
<name>A0A1T0CT82_9GAMM</name>
<gene>
    <name evidence="1" type="ORF">B0681_05260</name>
</gene>
<dbReference type="RefSeq" id="WP_078317693.1">
    <property type="nucleotide sequence ID" value="NZ_MUYV01000005.1"/>
</dbReference>
<dbReference type="Proteomes" id="UP000190683">
    <property type="component" value="Unassembled WGS sequence"/>
</dbReference>
<dbReference type="STRING" id="573983.B0681_05260"/>
<evidence type="ECO:0000313" key="2">
    <source>
        <dbReference type="Proteomes" id="UP000190683"/>
    </source>
</evidence>
<dbReference type="EMBL" id="MUYV01000005">
    <property type="protein sequence ID" value="OOS25419.1"/>
    <property type="molecule type" value="Genomic_DNA"/>
</dbReference>
<comment type="caution">
    <text evidence="1">The sequence shown here is derived from an EMBL/GenBank/DDBJ whole genome shotgun (WGS) entry which is preliminary data.</text>
</comment>
<sequence length="67" mass="7652">MSFFSKLAEAGQKKLGELEDHRYQASCMSDQELLRAARFKSGLARTAYLHEVKSRGLEAELRKMMNS</sequence>
<accession>A0A1T0CT82</accession>
<proteinExistence type="predicted"/>
<dbReference type="AlphaFoldDB" id="A0A1T0CT82"/>
<protein>
    <submittedName>
        <fullName evidence="1">Uncharacterized protein</fullName>
    </submittedName>
</protein>